<comment type="caution">
    <text evidence="1">The sequence shown here is derived from an EMBL/GenBank/DDBJ whole genome shotgun (WGS) entry which is preliminary data.</text>
</comment>
<sequence>MWPRDWWIKRQSGNDQTGASLQDTPRCSQVKVDKMFHENFPFKQRDVVEINGYLKNVPVPTSRIRQQCHSNRPSTPQMINSRCLASTEISGDPTSSSLQSRLQSV</sequence>
<dbReference type="Proteomes" id="UP000762676">
    <property type="component" value="Unassembled WGS sequence"/>
</dbReference>
<name>A0AAV4HD21_9GAST</name>
<gene>
    <name evidence="1" type="ORF">ElyMa_006290300</name>
</gene>
<reference evidence="1 2" key="1">
    <citation type="journal article" date="2021" name="Elife">
        <title>Chloroplast acquisition without the gene transfer in kleptoplastic sea slugs, Plakobranchus ocellatus.</title>
        <authorList>
            <person name="Maeda T."/>
            <person name="Takahashi S."/>
            <person name="Yoshida T."/>
            <person name="Shimamura S."/>
            <person name="Takaki Y."/>
            <person name="Nagai Y."/>
            <person name="Toyoda A."/>
            <person name="Suzuki Y."/>
            <person name="Arimoto A."/>
            <person name="Ishii H."/>
            <person name="Satoh N."/>
            <person name="Nishiyama T."/>
            <person name="Hasebe M."/>
            <person name="Maruyama T."/>
            <person name="Minagawa J."/>
            <person name="Obokata J."/>
            <person name="Shigenobu S."/>
        </authorList>
    </citation>
    <scope>NUCLEOTIDE SEQUENCE [LARGE SCALE GENOMIC DNA]</scope>
</reference>
<evidence type="ECO:0000313" key="2">
    <source>
        <dbReference type="Proteomes" id="UP000762676"/>
    </source>
</evidence>
<organism evidence="1 2">
    <name type="scientific">Elysia marginata</name>
    <dbReference type="NCBI Taxonomy" id="1093978"/>
    <lineage>
        <taxon>Eukaryota</taxon>
        <taxon>Metazoa</taxon>
        <taxon>Spiralia</taxon>
        <taxon>Lophotrochozoa</taxon>
        <taxon>Mollusca</taxon>
        <taxon>Gastropoda</taxon>
        <taxon>Heterobranchia</taxon>
        <taxon>Euthyneura</taxon>
        <taxon>Panpulmonata</taxon>
        <taxon>Sacoglossa</taxon>
        <taxon>Placobranchoidea</taxon>
        <taxon>Plakobranchidae</taxon>
        <taxon>Elysia</taxon>
    </lineage>
</organism>
<accession>A0AAV4HD21</accession>
<protein>
    <submittedName>
        <fullName evidence="1">Uncharacterized protein</fullName>
    </submittedName>
</protein>
<proteinExistence type="predicted"/>
<dbReference type="AlphaFoldDB" id="A0AAV4HD21"/>
<keyword evidence="2" id="KW-1185">Reference proteome</keyword>
<evidence type="ECO:0000313" key="1">
    <source>
        <dbReference type="EMBL" id="GFR96128.1"/>
    </source>
</evidence>
<dbReference type="EMBL" id="BMAT01012653">
    <property type="protein sequence ID" value="GFR96128.1"/>
    <property type="molecule type" value="Genomic_DNA"/>
</dbReference>